<gene>
    <name evidence="1" type="ORF">MSP8886_01917</name>
</gene>
<dbReference type="InterPro" id="IPR029063">
    <property type="entry name" value="SAM-dependent_MTases_sf"/>
</dbReference>
<dbReference type="Gene3D" id="3.40.50.150">
    <property type="entry name" value="Vaccinia Virus protein VP39"/>
    <property type="match status" value="1"/>
</dbReference>
<keyword evidence="2" id="KW-1185">Reference proteome</keyword>
<reference evidence="1 2" key="1">
    <citation type="submission" date="2016-06" db="EMBL/GenBank/DDBJ databases">
        <authorList>
            <person name="Kjaerup R.B."/>
            <person name="Dalgaard T.S."/>
            <person name="Juul-Madsen H.R."/>
        </authorList>
    </citation>
    <scope>NUCLEOTIDE SEQUENCE [LARGE SCALE GENOMIC DNA]</scope>
    <source>
        <strain evidence="1 2">CECT 8886</strain>
    </source>
</reference>
<dbReference type="STRING" id="1792290.MSP8886_01917"/>
<dbReference type="SUPFAM" id="SSF53335">
    <property type="entry name" value="S-adenosyl-L-methionine-dependent methyltransferases"/>
    <property type="match status" value="1"/>
</dbReference>
<accession>A0A1A8TCH7</accession>
<dbReference type="Proteomes" id="UP000092544">
    <property type="component" value="Unassembled WGS sequence"/>
</dbReference>
<evidence type="ECO:0000313" key="2">
    <source>
        <dbReference type="Proteomes" id="UP000092544"/>
    </source>
</evidence>
<evidence type="ECO:0000313" key="1">
    <source>
        <dbReference type="EMBL" id="SBS30752.1"/>
    </source>
</evidence>
<protein>
    <submittedName>
        <fullName evidence="1">Uncharacterized protein</fullName>
    </submittedName>
</protein>
<sequence>MQTRNSTSAVYEVEQDGREALDSVMQVGVLNELLRAQLNPAAVTKINKSIEQDSSNETVSLLSSVVDAVEEVLSPEGLNRTQLHQKLSQLYYQQKAIYDQANIPVQLRKRQYISHCGLIMSPDNCITTQLDDLRVRSFLRGIDLAIGDLLSRRQASVHIVYPACGPFAPLLMPLIAYYKSAGKLLSTQLEITLVDVQPGAVQSLQALIYAMGIQDYIYQVNCMDALEYDPGDKKIDLVVLEAMQHGFSREGHFKLARHFATMLEPDGYLIPQQIKLSAALNIAQREYVDQWKGAQTVSEKHMSTQIYSERTILGEIFRVTKESLLNLKEHVLDENTTLIECGKVDIPLSLNRDDEQTLLILTQIQVFADEFIGEYDSGITHPLPDQQVCINFKPRDERPGDLLLESGDAIRFYYRQNGLPGFMATWAQGAINNG</sequence>
<dbReference type="AlphaFoldDB" id="A0A1A8TCH7"/>
<dbReference type="EMBL" id="FLOB01000003">
    <property type="protein sequence ID" value="SBS30752.1"/>
    <property type="molecule type" value="Genomic_DNA"/>
</dbReference>
<dbReference type="RefSeq" id="WP_217491338.1">
    <property type="nucleotide sequence ID" value="NZ_FLOB01000003.1"/>
</dbReference>
<proteinExistence type="predicted"/>
<organism evidence="1 2">
    <name type="scientific">Marinomonas spartinae</name>
    <dbReference type="NCBI Taxonomy" id="1792290"/>
    <lineage>
        <taxon>Bacteria</taxon>
        <taxon>Pseudomonadati</taxon>
        <taxon>Pseudomonadota</taxon>
        <taxon>Gammaproteobacteria</taxon>
        <taxon>Oceanospirillales</taxon>
        <taxon>Oceanospirillaceae</taxon>
        <taxon>Marinomonas</taxon>
    </lineage>
</organism>
<name>A0A1A8TCH7_9GAMM</name>